<evidence type="ECO:0000256" key="2">
    <source>
        <dbReference type="PROSITE-ProRule" id="PRU00708"/>
    </source>
</evidence>
<dbReference type="EMBL" id="JAXIOK010000024">
    <property type="protein sequence ID" value="KAK4741460.1"/>
    <property type="molecule type" value="Genomic_DNA"/>
</dbReference>
<proteinExistence type="predicted"/>
<dbReference type="InterPro" id="IPR046960">
    <property type="entry name" value="PPR_At4g14850-like_plant"/>
</dbReference>
<comment type="caution">
    <text evidence="3">The sequence shown here is derived from an EMBL/GenBank/DDBJ whole genome shotgun (WGS) entry which is preliminary data.</text>
</comment>
<dbReference type="PROSITE" id="PS51257">
    <property type="entry name" value="PROKAR_LIPOPROTEIN"/>
    <property type="match status" value="1"/>
</dbReference>
<dbReference type="Gene3D" id="1.25.40.10">
    <property type="entry name" value="Tetratricopeptide repeat domain"/>
    <property type="match status" value="1"/>
</dbReference>
<dbReference type="PANTHER" id="PTHR47926">
    <property type="entry name" value="PENTATRICOPEPTIDE REPEAT-CONTAINING PROTEIN"/>
    <property type="match status" value="1"/>
</dbReference>
<protein>
    <recommendedName>
        <fullName evidence="5">Pentatricopeptide repeat-containing protein</fullName>
    </recommendedName>
</protein>
<feature type="repeat" description="PPR" evidence="2">
    <location>
        <begin position="76"/>
        <end position="110"/>
    </location>
</feature>
<dbReference type="InterPro" id="IPR002885">
    <property type="entry name" value="PPR_rpt"/>
</dbReference>
<dbReference type="GO" id="GO:0003723">
    <property type="term" value="F:RNA binding"/>
    <property type="evidence" value="ECO:0007669"/>
    <property type="project" value="InterPro"/>
</dbReference>
<dbReference type="Proteomes" id="UP001345219">
    <property type="component" value="Chromosome 19"/>
</dbReference>
<gene>
    <name evidence="3" type="ORF">SAY87_025048</name>
</gene>
<name>A0AAN7JG86_9MYRT</name>
<evidence type="ECO:0000313" key="3">
    <source>
        <dbReference type="EMBL" id="KAK4741460.1"/>
    </source>
</evidence>
<dbReference type="Pfam" id="PF13041">
    <property type="entry name" value="PPR_2"/>
    <property type="match status" value="1"/>
</dbReference>
<keyword evidence="4" id="KW-1185">Reference proteome</keyword>
<evidence type="ECO:0000313" key="4">
    <source>
        <dbReference type="Proteomes" id="UP001345219"/>
    </source>
</evidence>
<accession>A0AAN7JG86</accession>
<evidence type="ECO:0000256" key="1">
    <source>
        <dbReference type="ARBA" id="ARBA00022737"/>
    </source>
</evidence>
<organism evidence="3 4">
    <name type="scientific">Trapa incisa</name>
    <dbReference type="NCBI Taxonomy" id="236973"/>
    <lineage>
        <taxon>Eukaryota</taxon>
        <taxon>Viridiplantae</taxon>
        <taxon>Streptophyta</taxon>
        <taxon>Embryophyta</taxon>
        <taxon>Tracheophyta</taxon>
        <taxon>Spermatophyta</taxon>
        <taxon>Magnoliopsida</taxon>
        <taxon>eudicotyledons</taxon>
        <taxon>Gunneridae</taxon>
        <taxon>Pentapetalae</taxon>
        <taxon>rosids</taxon>
        <taxon>malvids</taxon>
        <taxon>Myrtales</taxon>
        <taxon>Lythraceae</taxon>
        <taxon>Trapa</taxon>
    </lineage>
</organism>
<dbReference type="NCBIfam" id="TIGR00756">
    <property type="entry name" value="PPR"/>
    <property type="match status" value="1"/>
</dbReference>
<dbReference type="PANTHER" id="PTHR47926:SF468">
    <property type="entry name" value="PENTATRICOPEPTIDE REPEAT-CONTAINING PROTEIN"/>
    <property type="match status" value="1"/>
</dbReference>
<dbReference type="GO" id="GO:0009451">
    <property type="term" value="P:RNA modification"/>
    <property type="evidence" value="ECO:0007669"/>
    <property type="project" value="InterPro"/>
</dbReference>
<dbReference type="PROSITE" id="PS51375">
    <property type="entry name" value="PPR"/>
    <property type="match status" value="1"/>
</dbReference>
<dbReference type="AlphaFoldDB" id="A0AAN7JG86"/>
<evidence type="ECO:0008006" key="5">
    <source>
        <dbReference type="Google" id="ProtNLM"/>
    </source>
</evidence>
<dbReference type="InterPro" id="IPR011990">
    <property type="entry name" value="TPR-like_helical_dom_sf"/>
</dbReference>
<sequence>MAKCGVFPASSTLACVLSACGNASSFLLGVEIHGLILKWGFCSNEFISSALITFYSVSKHMDDATKVFSSLVLNKNVVIWTAFLTAYGSNNKHDESLRVFANMFRSGIIPNQSSFSGRYTLQQSS</sequence>
<keyword evidence="1" id="KW-0677">Repeat</keyword>
<reference evidence="3 4" key="1">
    <citation type="journal article" date="2023" name="Hortic Res">
        <title>Pangenome of water caltrop reveals structural variations and asymmetric subgenome divergence after allopolyploidization.</title>
        <authorList>
            <person name="Zhang X."/>
            <person name="Chen Y."/>
            <person name="Wang L."/>
            <person name="Yuan Y."/>
            <person name="Fang M."/>
            <person name="Shi L."/>
            <person name="Lu R."/>
            <person name="Comes H.P."/>
            <person name="Ma Y."/>
            <person name="Chen Y."/>
            <person name="Huang G."/>
            <person name="Zhou Y."/>
            <person name="Zheng Z."/>
            <person name="Qiu Y."/>
        </authorList>
    </citation>
    <scope>NUCLEOTIDE SEQUENCE [LARGE SCALE GENOMIC DNA]</scope>
    <source>
        <tissue evidence="3">Roots</tissue>
    </source>
</reference>